<proteinExistence type="predicted"/>
<protein>
    <recommendedName>
        <fullName evidence="3">Replicative DNA helicase</fullName>
    </recommendedName>
</protein>
<dbReference type="Proteomes" id="UP000656077">
    <property type="component" value="Unassembled WGS sequence"/>
</dbReference>
<organism evidence="1 2">
    <name type="scientific">Clostridium chromiireducens</name>
    <dbReference type="NCBI Taxonomy" id="225345"/>
    <lineage>
        <taxon>Bacteria</taxon>
        <taxon>Bacillati</taxon>
        <taxon>Bacillota</taxon>
        <taxon>Clostridia</taxon>
        <taxon>Eubacteriales</taxon>
        <taxon>Clostridiaceae</taxon>
        <taxon>Clostridium</taxon>
    </lineage>
</organism>
<dbReference type="EMBL" id="WSRQ01000062">
    <property type="protein sequence ID" value="MVX66566.1"/>
    <property type="molecule type" value="Genomic_DNA"/>
</dbReference>
<dbReference type="RefSeq" id="WP_160361110.1">
    <property type="nucleotide sequence ID" value="NZ_WSRQ01000062.1"/>
</dbReference>
<dbReference type="AlphaFoldDB" id="A0A964RRP9"/>
<reference evidence="1" key="1">
    <citation type="submission" date="2019-12" db="EMBL/GenBank/DDBJ databases">
        <title>Microbes associate with the intestines of laboratory mice.</title>
        <authorList>
            <person name="Navarre W."/>
            <person name="Wong E."/>
        </authorList>
    </citation>
    <scope>NUCLEOTIDE SEQUENCE</scope>
    <source>
        <strain evidence="1">NM79_F5</strain>
    </source>
</reference>
<evidence type="ECO:0000313" key="2">
    <source>
        <dbReference type="Proteomes" id="UP000656077"/>
    </source>
</evidence>
<sequence length="531" mass="62938">MYDFLNNFHKRMEKLSYSFLIDNKVSTLTTFKEYFTSLELINLVYSLMCFVLDRSLKDEECTLNNMATLLGELTNSYYGKSLAEEEAYNITHFIVYKILRNDGKPFMFTTIDYSTGEKQVFDFHLLQQRTSKVDNNKSTFALTQEGYRLILGALEVDERTQIDLNQMILELSLKKKNFSQGLLAVENLNNLITAQINVINNFIYRTRENIFSIEQKTFEDNFLKNIEVLIEQNKKFDELKEIILIEEDRLNKLEGEITKDNYESLKQLGRIKEILINISYKAGELIAKHFHFKEEYKKALEEASFYYNNKRINIKEDLIKPIERDATSLSSVYKLFNPLFKVNLPKKFNINYMFNEQKLYFKDEEEEETIIDIVENEDNELLEKQKNRQQYKEIVASVLDFIVSNKSTDLKALVALYATKSLKDYYKLIPNIRKFSEVFIELLRIGTIDVQEMIREQNEAYDNEEIEFDLRKLLVDEILEKYKFVSIKAMHFYKDSYGEKVIVKERSKENKEEEFVTAEILNCPNIIMKME</sequence>
<evidence type="ECO:0008006" key="3">
    <source>
        <dbReference type="Google" id="ProtNLM"/>
    </source>
</evidence>
<name>A0A964RRP9_9CLOT</name>
<comment type="caution">
    <text evidence="1">The sequence shown here is derived from an EMBL/GenBank/DDBJ whole genome shotgun (WGS) entry which is preliminary data.</text>
</comment>
<gene>
    <name evidence="1" type="ORF">GKZ28_23130</name>
</gene>
<accession>A0A964RRP9</accession>
<evidence type="ECO:0000313" key="1">
    <source>
        <dbReference type="EMBL" id="MVX66566.1"/>
    </source>
</evidence>